<dbReference type="InterPro" id="IPR006255">
    <property type="entry name" value="SucB"/>
</dbReference>
<keyword evidence="9 11" id="KW-0012">Acyltransferase</keyword>
<dbReference type="GO" id="GO:0033512">
    <property type="term" value="P:L-lysine catabolic process to acetyl-CoA via saccharopine"/>
    <property type="evidence" value="ECO:0007669"/>
    <property type="project" value="UniProtKB-UniRule"/>
</dbReference>
<dbReference type="InterPro" id="IPR004167">
    <property type="entry name" value="PSBD"/>
</dbReference>
<dbReference type="SUPFAM" id="SSF52777">
    <property type="entry name" value="CoA-dependent acyltransferases"/>
    <property type="match status" value="1"/>
</dbReference>
<dbReference type="InterPro" id="IPR011053">
    <property type="entry name" value="Single_hybrid_motif"/>
</dbReference>
<dbReference type="PROSITE" id="PS50968">
    <property type="entry name" value="BIOTINYL_LIPOYL"/>
    <property type="match status" value="1"/>
</dbReference>
<keyword evidence="7 11" id="KW-0808">Transferase</keyword>
<accession>A0A081KDR9</accession>
<protein>
    <recommendedName>
        <fullName evidence="5 11">Dihydrolipoyllysine-residue succinyltransferase component of 2-oxoglutarate dehydrogenase complex</fullName>
        <ecNumber evidence="4 11">2.3.1.61</ecNumber>
    </recommendedName>
    <alternativeName>
        <fullName evidence="11">2-oxoglutarate dehydrogenase complex component E2</fullName>
    </alternativeName>
</protein>
<dbReference type="PROSITE" id="PS51826">
    <property type="entry name" value="PSBD"/>
    <property type="match status" value="1"/>
</dbReference>
<dbReference type="NCBIfam" id="NF004309">
    <property type="entry name" value="PRK05704.1"/>
    <property type="match status" value="1"/>
</dbReference>
<sequence>MATEIKAPTFPESVADGTVATWHKKPGEQCHRDELLVDIETDKVVLEVLAPVDGVLSEILKPEGDVVLSSEVVGIFEEGASAGASSSSVADASAQPTSSVDSSLEEPILSPAARRMADEKGIDHAAIAGTGKGGRVTKEDVVRHVEEGGPVVSAPAAASVAPAASAPKVEATAPVFSGERVEKRVPMTRLRARVAERLVQAQQNAAMLTTFNEINMKPVMELRAQYKDVFEKRHGVRLGFMSFFVKACVEALRRHPVVNASIDGNDIVYHGYQDIGVAVSSDRGLVVPVLRDTENMSLADIEAKIREYGKKAMDGKLGIDEMTGGTFTISNGGVFGSLLSTPILNPPQSAILGMHKIQDRPMAVNGKVEILPMMYLAMSYDHRLLDGKEAVTFLVTIKELLEDPARMLLDV</sequence>
<dbReference type="Proteomes" id="UP000027997">
    <property type="component" value="Unassembled WGS sequence"/>
</dbReference>
<dbReference type="InterPro" id="IPR023213">
    <property type="entry name" value="CAT-like_dom_sf"/>
</dbReference>
<dbReference type="GO" id="GO:0006099">
    <property type="term" value="P:tricarboxylic acid cycle"/>
    <property type="evidence" value="ECO:0007669"/>
    <property type="project" value="UniProtKB-UniRule"/>
</dbReference>
<evidence type="ECO:0000256" key="6">
    <source>
        <dbReference type="ARBA" id="ARBA00022532"/>
    </source>
</evidence>
<name>A0A081KDR9_9GAMM</name>
<feature type="region of interest" description="Disordered" evidence="12">
    <location>
        <begin position="84"/>
        <end position="106"/>
    </location>
</feature>
<evidence type="ECO:0000259" key="14">
    <source>
        <dbReference type="PROSITE" id="PS51826"/>
    </source>
</evidence>
<dbReference type="PANTHER" id="PTHR43416">
    <property type="entry name" value="DIHYDROLIPOYLLYSINE-RESIDUE SUCCINYLTRANSFERASE COMPONENT OF 2-OXOGLUTARATE DEHYDROGENASE COMPLEX, MITOCHONDRIAL-RELATED"/>
    <property type="match status" value="1"/>
</dbReference>
<evidence type="ECO:0000256" key="3">
    <source>
        <dbReference type="ARBA" id="ARBA00007317"/>
    </source>
</evidence>
<evidence type="ECO:0000256" key="8">
    <source>
        <dbReference type="ARBA" id="ARBA00022823"/>
    </source>
</evidence>
<comment type="similarity">
    <text evidence="3 11">Belongs to the 2-oxoacid dehydrogenase family.</text>
</comment>
<evidence type="ECO:0000256" key="2">
    <source>
        <dbReference type="ARBA" id="ARBA00005145"/>
    </source>
</evidence>
<evidence type="ECO:0000313" key="15">
    <source>
        <dbReference type="EMBL" id="KEI72295.1"/>
    </source>
</evidence>
<feature type="domain" description="Lipoyl-binding" evidence="13">
    <location>
        <begin position="2"/>
        <end position="77"/>
    </location>
</feature>
<dbReference type="Gene3D" id="3.30.559.10">
    <property type="entry name" value="Chloramphenicol acetyltransferase-like domain"/>
    <property type="match status" value="1"/>
</dbReference>
<dbReference type="EC" id="2.3.1.61" evidence="4 11"/>
<dbReference type="CDD" id="cd06849">
    <property type="entry name" value="lipoyl_domain"/>
    <property type="match status" value="1"/>
</dbReference>
<organism evidence="15 16">
    <name type="scientific">Endozoicomonas elysicola</name>
    <dbReference type="NCBI Taxonomy" id="305900"/>
    <lineage>
        <taxon>Bacteria</taxon>
        <taxon>Pseudomonadati</taxon>
        <taxon>Pseudomonadota</taxon>
        <taxon>Gammaproteobacteria</taxon>
        <taxon>Oceanospirillales</taxon>
        <taxon>Endozoicomonadaceae</taxon>
        <taxon>Endozoicomonas</taxon>
    </lineage>
</organism>
<reference evidence="15 16" key="1">
    <citation type="submission" date="2014-06" db="EMBL/GenBank/DDBJ databases">
        <title>Whole Genome Sequences of Three Symbiotic Endozoicomonas Bacteria.</title>
        <authorList>
            <person name="Neave M.J."/>
            <person name="Apprill A."/>
            <person name="Voolstra C.R."/>
        </authorList>
    </citation>
    <scope>NUCLEOTIDE SEQUENCE [LARGE SCALE GENOMIC DNA]</scope>
    <source>
        <strain evidence="15 16">DSM 22380</strain>
    </source>
</reference>
<evidence type="ECO:0000256" key="7">
    <source>
        <dbReference type="ARBA" id="ARBA00022679"/>
    </source>
</evidence>
<dbReference type="InterPro" id="IPR001078">
    <property type="entry name" value="2-oxoacid_DH_actylTfrase"/>
</dbReference>
<dbReference type="GO" id="GO:0005829">
    <property type="term" value="C:cytosol"/>
    <property type="evidence" value="ECO:0007669"/>
    <property type="project" value="TreeGrafter"/>
</dbReference>
<dbReference type="Pfam" id="PF02817">
    <property type="entry name" value="E3_binding"/>
    <property type="match status" value="1"/>
</dbReference>
<dbReference type="EMBL" id="JOJP01000001">
    <property type="protein sequence ID" value="KEI72295.1"/>
    <property type="molecule type" value="Genomic_DNA"/>
</dbReference>
<evidence type="ECO:0000256" key="9">
    <source>
        <dbReference type="ARBA" id="ARBA00023315"/>
    </source>
</evidence>
<evidence type="ECO:0000259" key="13">
    <source>
        <dbReference type="PROSITE" id="PS50968"/>
    </source>
</evidence>
<evidence type="ECO:0000256" key="5">
    <source>
        <dbReference type="ARBA" id="ARBA00019511"/>
    </source>
</evidence>
<comment type="caution">
    <text evidence="15">The sequence shown here is derived from an EMBL/GenBank/DDBJ whole genome shotgun (WGS) entry which is preliminary data.</text>
</comment>
<comment type="function">
    <text evidence="1 11">E2 component of the 2-oxoglutarate dehydrogenase (OGDH) complex which catalyzes the second step in the conversion of 2-oxoglutarate to succinyl-CoA and CO(2).</text>
</comment>
<keyword evidence="8 11" id="KW-0450">Lipoyl</keyword>
<dbReference type="Gene3D" id="2.40.50.100">
    <property type="match status" value="1"/>
</dbReference>
<keyword evidence="6 11" id="KW-0816">Tricarboxylic acid cycle</keyword>
<evidence type="ECO:0000256" key="1">
    <source>
        <dbReference type="ARBA" id="ARBA00004052"/>
    </source>
</evidence>
<dbReference type="NCBIfam" id="TIGR01347">
    <property type="entry name" value="sucB"/>
    <property type="match status" value="1"/>
</dbReference>
<dbReference type="FunFam" id="3.30.559.10:FF:000007">
    <property type="entry name" value="Dihydrolipoamide acetyltransferase component of pyruvate dehydrogenase complex"/>
    <property type="match status" value="1"/>
</dbReference>
<dbReference type="InterPro" id="IPR050537">
    <property type="entry name" value="2-oxoacid_dehydrogenase"/>
</dbReference>
<comment type="catalytic activity">
    <reaction evidence="10 11">
        <text>N(6)-[(R)-dihydrolipoyl]-L-lysyl-[protein] + succinyl-CoA = N(6)-[(R)-S(8)-succinyldihydrolipoyl]-L-lysyl-[protein] + CoA</text>
        <dbReference type="Rhea" id="RHEA:15213"/>
        <dbReference type="Rhea" id="RHEA-COMP:10475"/>
        <dbReference type="Rhea" id="RHEA-COMP:20092"/>
        <dbReference type="ChEBI" id="CHEBI:57287"/>
        <dbReference type="ChEBI" id="CHEBI:57292"/>
        <dbReference type="ChEBI" id="CHEBI:83100"/>
        <dbReference type="ChEBI" id="CHEBI:83120"/>
        <dbReference type="EC" id="2.3.1.61"/>
    </reaction>
</comment>
<dbReference type="Pfam" id="PF00364">
    <property type="entry name" value="Biotin_lipoyl"/>
    <property type="match status" value="1"/>
</dbReference>
<comment type="pathway">
    <text evidence="2 11">Amino-acid degradation; L-lysine degradation via saccharopine pathway; glutaryl-CoA from L-lysine: step 6/6.</text>
</comment>
<evidence type="ECO:0000256" key="11">
    <source>
        <dbReference type="RuleBase" id="RU361138"/>
    </source>
</evidence>
<feature type="compositionally biased region" description="Low complexity" evidence="12">
    <location>
        <begin position="84"/>
        <end position="94"/>
    </location>
</feature>
<proteinExistence type="inferred from homology"/>
<evidence type="ECO:0000313" key="16">
    <source>
        <dbReference type="Proteomes" id="UP000027997"/>
    </source>
</evidence>
<dbReference type="InterPro" id="IPR000089">
    <property type="entry name" value="Biotin_lipoyl"/>
</dbReference>
<dbReference type="PANTHER" id="PTHR43416:SF5">
    <property type="entry name" value="DIHYDROLIPOYLLYSINE-RESIDUE SUCCINYLTRANSFERASE COMPONENT OF 2-OXOGLUTARATE DEHYDROGENASE COMPLEX, MITOCHONDRIAL"/>
    <property type="match status" value="1"/>
</dbReference>
<evidence type="ECO:0000256" key="12">
    <source>
        <dbReference type="SAM" id="MobiDB-lite"/>
    </source>
</evidence>
<dbReference type="InterPro" id="IPR036625">
    <property type="entry name" value="E3-bd_dom_sf"/>
</dbReference>
<dbReference type="STRING" id="305900.GV64_17580"/>
<gene>
    <name evidence="15" type="ORF">GV64_17580</name>
</gene>
<dbReference type="Gene3D" id="4.10.320.10">
    <property type="entry name" value="E3-binding domain"/>
    <property type="match status" value="1"/>
</dbReference>
<dbReference type="Pfam" id="PF00198">
    <property type="entry name" value="2-oxoacid_dh"/>
    <property type="match status" value="1"/>
</dbReference>
<comment type="cofactor">
    <cofactor evidence="11">
        <name>(R)-lipoate</name>
        <dbReference type="ChEBI" id="CHEBI:83088"/>
    </cofactor>
    <text evidence="11">Binds 1 lipoyl cofactor covalently.</text>
</comment>
<dbReference type="RefSeq" id="WP_020583793.1">
    <property type="nucleotide sequence ID" value="NZ_JOJP01000001.1"/>
</dbReference>
<evidence type="ECO:0000256" key="4">
    <source>
        <dbReference type="ARBA" id="ARBA00012945"/>
    </source>
</evidence>
<dbReference type="eggNOG" id="COG0508">
    <property type="taxonomic scope" value="Bacteria"/>
</dbReference>
<evidence type="ECO:0000256" key="10">
    <source>
        <dbReference type="ARBA" id="ARBA00052761"/>
    </source>
</evidence>
<dbReference type="UniPathway" id="UPA00868">
    <property type="reaction ID" value="UER00840"/>
</dbReference>
<dbReference type="SUPFAM" id="SSF51230">
    <property type="entry name" value="Single hybrid motif"/>
    <property type="match status" value="1"/>
</dbReference>
<dbReference type="GO" id="GO:0004149">
    <property type="term" value="F:dihydrolipoyllysine-residue succinyltransferase activity"/>
    <property type="evidence" value="ECO:0007669"/>
    <property type="project" value="UniProtKB-UniRule"/>
</dbReference>
<dbReference type="SUPFAM" id="SSF47005">
    <property type="entry name" value="Peripheral subunit-binding domain of 2-oxo acid dehydrogenase complex"/>
    <property type="match status" value="1"/>
</dbReference>
<feature type="domain" description="Peripheral subunit-binding (PSBD)" evidence="14">
    <location>
        <begin position="108"/>
        <end position="145"/>
    </location>
</feature>
<dbReference type="AlphaFoldDB" id="A0A081KDR9"/>
<dbReference type="GO" id="GO:0045252">
    <property type="term" value="C:oxoglutarate dehydrogenase complex"/>
    <property type="evidence" value="ECO:0007669"/>
    <property type="project" value="UniProtKB-UniRule"/>
</dbReference>
<keyword evidence="16" id="KW-1185">Reference proteome</keyword>